<keyword evidence="2" id="KW-1185">Reference proteome</keyword>
<accession>A0ABN9USD8</accession>
<sequence>MRRAALMHYKQSLTLPSRLETLSFLILDRAFTRRVAFWAVLVRTSFCQQGAHCAPRASPREAEAARDAAGLLEALYYADKLSLTDECVERWREMADLRPSRPSTASPPDA</sequence>
<protein>
    <submittedName>
        <fullName evidence="1">Uncharacterized protein</fullName>
    </submittedName>
</protein>
<gene>
    <name evidence="1" type="ORF">PCOR1329_LOCUS50794</name>
</gene>
<comment type="caution">
    <text evidence="1">The sequence shown here is derived from an EMBL/GenBank/DDBJ whole genome shotgun (WGS) entry which is preliminary data.</text>
</comment>
<name>A0ABN9USD8_9DINO</name>
<evidence type="ECO:0000313" key="1">
    <source>
        <dbReference type="EMBL" id="CAK0862356.1"/>
    </source>
</evidence>
<dbReference type="EMBL" id="CAUYUJ010016152">
    <property type="protein sequence ID" value="CAK0862356.1"/>
    <property type="molecule type" value="Genomic_DNA"/>
</dbReference>
<reference evidence="1" key="1">
    <citation type="submission" date="2023-10" db="EMBL/GenBank/DDBJ databases">
        <authorList>
            <person name="Chen Y."/>
            <person name="Shah S."/>
            <person name="Dougan E. K."/>
            <person name="Thang M."/>
            <person name="Chan C."/>
        </authorList>
    </citation>
    <scope>NUCLEOTIDE SEQUENCE [LARGE SCALE GENOMIC DNA]</scope>
</reference>
<evidence type="ECO:0000313" key="2">
    <source>
        <dbReference type="Proteomes" id="UP001189429"/>
    </source>
</evidence>
<dbReference type="Proteomes" id="UP001189429">
    <property type="component" value="Unassembled WGS sequence"/>
</dbReference>
<organism evidence="1 2">
    <name type="scientific">Prorocentrum cordatum</name>
    <dbReference type="NCBI Taxonomy" id="2364126"/>
    <lineage>
        <taxon>Eukaryota</taxon>
        <taxon>Sar</taxon>
        <taxon>Alveolata</taxon>
        <taxon>Dinophyceae</taxon>
        <taxon>Prorocentrales</taxon>
        <taxon>Prorocentraceae</taxon>
        <taxon>Prorocentrum</taxon>
    </lineage>
</organism>
<proteinExistence type="predicted"/>